<keyword evidence="2" id="KW-0969">Cilium</keyword>
<dbReference type="RefSeq" id="WP_061083231.1">
    <property type="nucleotide sequence ID" value="NZ_JAAXPG010000009.1"/>
</dbReference>
<reference evidence="2 3" key="1">
    <citation type="submission" date="2020-04" db="EMBL/GenBank/DDBJ databases">
        <title>MicrobeNet Type strains.</title>
        <authorList>
            <person name="Nicholson A.C."/>
        </authorList>
    </citation>
    <scope>NUCLEOTIDE SEQUENCE [LARGE SCALE GENOMIC DNA]</scope>
    <source>
        <strain evidence="2 3">ATCC 23612</strain>
    </source>
</reference>
<evidence type="ECO:0000256" key="1">
    <source>
        <dbReference type="SAM" id="MobiDB-lite"/>
    </source>
</evidence>
<sequence>MPRTSRTARATRAVAAVCPEAPSLLLLPLLAGALLVGLWLLGAAPASADSGGSGAGASRSLLGEGSLTAGRLSEGFSGTSEDHDRAPSEHTAPHHTPRDHSSSGRASLDSAPLDASSLRLGDPGRLGEVVPGGVGQVTEPVASTLGTVHQRLEHGAGRTAAGTAAVLPEAAWPVAGMGEGARGVVRELDRDGRTAGGLLSAVASAVSGPAAEPDGDGSGTDPRERAEDDDAVGGTAYGTVHGHGAVLPADTAGASSGEDRSERPDAAAPVPGSSAHQLTTGSAAPAGGSAPVPAVAGYLTAAPVTAPSADAVLLAARALLTVPVGPSDDPTVSPD</sequence>
<feature type="region of interest" description="Disordered" evidence="1">
    <location>
        <begin position="203"/>
        <end position="293"/>
    </location>
</feature>
<dbReference type="EMBL" id="JAAXPG010000009">
    <property type="protein sequence ID" value="NKY98229.1"/>
    <property type="molecule type" value="Genomic_DNA"/>
</dbReference>
<gene>
    <name evidence="2" type="ORF">HGB44_11275</name>
</gene>
<keyword evidence="2" id="KW-0282">Flagellum</keyword>
<feature type="compositionally biased region" description="Low complexity" evidence="1">
    <location>
        <begin position="281"/>
        <end position="293"/>
    </location>
</feature>
<keyword evidence="3" id="KW-1185">Reference proteome</keyword>
<comment type="caution">
    <text evidence="2">The sequence shown here is derived from an EMBL/GenBank/DDBJ whole genome shotgun (WGS) entry which is preliminary data.</text>
</comment>
<proteinExistence type="predicted"/>
<keyword evidence="2" id="KW-0966">Cell projection</keyword>
<dbReference type="AlphaFoldDB" id="A0A7X6RPY9"/>
<accession>A0A7X6RPY9</accession>
<protein>
    <submittedName>
        <fullName evidence="2">Flagellar associated protein</fullName>
    </submittedName>
</protein>
<evidence type="ECO:0000313" key="3">
    <source>
        <dbReference type="Proteomes" id="UP000553209"/>
    </source>
</evidence>
<name>A0A7X6RPY9_9ACTN</name>
<organism evidence="2 3">
    <name type="scientific">Nocardiopsis alborubida</name>
    <dbReference type="NCBI Taxonomy" id="146802"/>
    <lineage>
        <taxon>Bacteria</taxon>
        <taxon>Bacillati</taxon>
        <taxon>Actinomycetota</taxon>
        <taxon>Actinomycetes</taxon>
        <taxon>Streptosporangiales</taxon>
        <taxon>Nocardiopsidaceae</taxon>
        <taxon>Nocardiopsis</taxon>
    </lineage>
</organism>
<evidence type="ECO:0000313" key="2">
    <source>
        <dbReference type="EMBL" id="NKY98229.1"/>
    </source>
</evidence>
<feature type="region of interest" description="Disordered" evidence="1">
    <location>
        <begin position="69"/>
        <end position="127"/>
    </location>
</feature>
<feature type="compositionally biased region" description="Low complexity" evidence="1">
    <location>
        <begin position="105"/>
        <end position="120"/>
    </location>
</feature>
<feature type="compositionally biased region" description="Basic and acidic residues" evidence="1">
    <location>
        <begin position="80"/>
        <end position="102"/>
    </location>
</feature>
<dbReference type="Proteomes" id="UP000553209">
    <property type="component" value="Unassembled WGS sequence"/>
</dbReference>